<dbReference type="InterPro" id="IPR016161">
    <property type="entry name" value="Ald_DH/histidinol_DH"/>
</dbReference>
<dbReference type="SUPFAM" id="SSF53720">
    <property type="entry name" value="ALDH-like"/>
    <property type="match status" value="1"/>
</dbReference>
<dbReference type="EMBL" id="SLXQ01000008">
    <property type="protein sequence ID" value="TCP49926.1"/>
    <property type="molecule type" value="Genomic_DNA"/>
</dbReference>
<dbReference type="Gene3D" id="3.40.605.10">
    <property type="entry name" value="Aldehyde Dehydrogenase, Chain A, domain 1"/>
    <property type="match status" value="1"/>
</dbReference>
<dbReference type="FunFam" id="3.40.309.10:FF:000009">
    <property type="entry name" value="Aldehyde dehydrogenase A"/>
    <property type="match status" value="1"/>
</dbReference>
<keyword evidence="6" id="KW-1185">Reference proteome</keyword>
<evidence type="ECO:0000256" key="1">
    <source>
        <dbReference type="ARBA" id="ARBA00009986"/>
    </source>
</evidence>
<dbReference type="AlphaFoldDB" id="A0A4V2STF4"/>
<gene>
    <name evidence="5" type="ORF">EV191_10812</name>
</gene>
<dbReference type="PANTHER" id="PTHR42991">
    <property type="entry name" value="ALDEHYDE DEHYDROGENASE"/>
    <property type="match status" value="1"/>
</dbReference>
<dbReference type="RefSeq" id="WP_132878253.1">
    <property type="nucleotide sequence ID" value="NZ_SLXQ01000008.1"/>
</dbReference>
<dbReference type="Proteomes" id="UP000294911">
    <property type="component" value="Unassembled WGS sequence"/>
</dbReference>
<dbReference type="Gene3D" id="3.40.309.10">
    <property type="entry name" value="Aldehyde Dehydrogenase, Chain A, domain 2"/>
    <property type="match status" value="1"/>
</dbReference>
<dbReference type="InterPro" id="IPR051020">
    <property type="entry name" value="ALDH-related_metabolic_enz"/>
</dbReference>
<accession>A0A4V2STF4</accession>
<comment type="caution">
    <text evidence="5">The sequence shown here is derived from an EMBL/GenBank/DDBJ whole genome shotgun (WGS) entry which is preliminary data.</text>
</comment>
<protein>
    <submittedName>
        <fullName evidence="5">Succinate-semialdehyde dehydrogenase/glutarate-semialdehyde dehydrogenase</fullName>
    </submittedName>
</protein>
<keyword evidence="2" id="KW-0560">Oxidoreductase</keyword>
<evidence type="ECO:0000256" key="3">
    <source>
        <dbReference type="SAM" id="MobiDB-lite"/>
    </source>
</evidence>
<evidence type="ECO:0000256" key="2">
    <source>
        <dbReference type="ARBA" id="ARBA00023002"/>
    </source>
</evidence>
<comment type="similarity">
    <text evidence="1">Belongs to the aldehyde dehydrogenase family.</text>
</comment>
<organism evidence="5 6">
    <name type="scientific">Tamaricihabitans halophyticus</name>
    <dbReference type="NCBI Taxonomy" id="1262583"/>
    <lineage>
        <taxon>Bacteria</taxon>
        <taxon>Bacillati</taxon>
        <taxon>Actinomycetota</taxon>
        <taxon>Actinomycetes</taxon>
        <taxon>Pseudonocardiales</taxon>
        <taxon>Pseudonocardiaceae</taxon>
        <taxon>Tamaricihabitans</taxon>
    </lineage>
</organism>
<evidence type="ECO:0000313" key="6">
    <source>
        <dbReference type="Proteomes" id="UP000294911"/>
    </source>
</evidence>
<feature type="region of interest" description="Disordered" evidence="3">
    <location>
        <begin position="444"/>
        <end position="465"/>
    </location>
</feature>
<dbReference type="InterPro" id="IPR016163">
    <property type="entry name" value="Ald_DH_C"/>
</dbReference>
<dbReference type="InterPro" id="IPR015590">
    <property type="entry name" value="Aldehyde_DH_dom"/>
</dbReference>
<dbReference type="GO" id="GO:0008911">
    <property type="term" value="F:lactaldehyde dehydrogenase (NAD+) activity"/>
    <property type="evidence" value="ECO:0007669"/>
    <property type="project" value="TreeGrafter"/>
</dbReference>
<dbReference type="InterPro" id="IPR016162">
    <property type="entry name" value="Ald_DH_N"/>
</dbReference>
<evidence type="ECO:0000313" key="5">
    <source>
        <dbReference type="EMBL" id="TCP49926.1"/>
    </source>
</evidence>
<feature type="domain" description="Aldehyde dehydrogenase" evidence="4">
    <location>
        <begin position="29"/>
        <end position="478"/>
    </location>
</feature>
<proteinExistence type="inferred from homology"/>
<dbReference type="OrthoDB" id="6882680at2"/>
<dbReference type="PANTHER" id="PTHR42991:SF1">
    <property type="entry name" value="ALDEHYDE DEHYDROGENASE"/>
    <property type="match status" value="1"/>
</dbReference>
<sequence>MTVTAHTRYESGLPPLGNLVDGQWRLAGEGFDVRNKYTDELIAELPEAPAETVTEAVRVLDRAARAELLTPADRATVLRRTAELLEERREAFATLMIDEVGFTRSDVDGEIDRAVVTLGLCAEEATRLTGRTASFASSPGQHHRLGFTVRVPLGVVCAITPFNSPLNTVLHKIGPALAGGNAVVLKPSGQTPLTAALLCATLLDAGLPPSLLALLHGVDARVGELLLAEPDIAFYSFTGSTKVGRAIQRGAGLRRTQLELGSIASTIVCADADLDRAVPRIANAGFRKAGQVCTSVQRLYVARSIVDEVTERMVTAATAMPSGDPRDPSVRVGPMISESAATRVSDWLAEARHGGAQVRCGGGRNQSVVEPTVLVEAQSGMRVVDQEVFGPVLTILPFDELTEAIDGANDTPFGLAAGIFTQDIDQALRAARSLRFGTVHLNEPSSSRADSMPFGGVKESGHGHEGPAYAIREVTEERLVTLNPADPG</sequence>
<evidence type="ECO:0000259" key="4">
    <source>
        <dbReference type="Pfam" id="PF00171"/>
    </source>
</evidence>
<dbReference type="Pfam" id="PF00171">
    <property type="entry name" value="Aldedh"/>
    <property type="match status" value="1"/>
</dbReference>
<reference evidence="5 6" key="1">
    <citation type="submission" date="2019-03" db="EMBL/GenBank/DDBJ databases">
        <title>Genomic Encyclopedia of Type Strains, Phase IV (KMG-IV): sequencing the most valuable type-strain genomes for metagenomic binning, comparative biology and taxonomic classification.</title>
        <authorList>
            <person name="Goeker M."/>
        </authorList>
    </citation>
    <scope>NUCLEOTIDE SEQUENCE [LARGE SCALE GENOMIC DNA]</scope>
    <source>
        <strain evidence="5 6">DSM 45765</strain>
    </source>
</reference>
<name>A0A4V2STF4_9PSEU</name>